<evidence type="ECO:0000259" key="2">
    <source>
        <dbReference type="Pfam" id="PF10411"/>
    </source>
</evidence>
<evidence type="ECO:0000256" key="1">
    <source>
        <dbReference type="RuleBase" id="RU364038"/>
    </source>
</evidence>
<keyword evidence="1" id="KW-0676">Redox-active center</keyword>
<dbReference type="EMBL" id="UAUF01000010">
    <property type="protein sequence ID" value="SPZ04994.1"/>
    <property type="molecule type" value="Genomic_DNA"/>
</dbReference>
<sequence length="265" mass="28906">MTRTFSTKKIYVGLAALLLSAVSYAQETTGCGQPADYSWISEALLKHSGQASKIVSVKPAGALGLCELRSDSGPVLYSVPGTRKVMVGQLYSFTNSEIIDLTQLSNQEQTRALLSEVKPEDYIAYTPSGPVTATMYVLVDADCQFCHKMHEQISQLNQRGIEVRYLPFVRGGRKGAAWSTMSGVWCAKDRKQAMDLAYQSKSIPAAAECEPILEKYQTFGRKIMLQGTPFTVFADGSTLARYSPLSEIAEKALAAASEVNHAQAR</sequence>
<feature type="signal peptide" evidence="1">
    <location>
        <begin position="1"/>
        <end position="25"/>
    </location>
</feature>
<feature type="domain" description="Thioredoxin-like fold" evidence="3">
    <location>
        <begin position="134"/>
        <end position="241"/>
    </location>
</feature>
<dbReference type="InterPro" id="IPR036249">
    <property type="entry name" value="Thioredoxin-like_sf"/>
</dbReference>
<keyword evidence="1" id="KW-0732">Signal</keyword>
<dbReference type="InterPro" id="IPR051470">
    <property type="entry name" value="Thiol:disulfide_interchange"/>
</dbReference>
<dbReference type="InterPro" id="IPR033954">
    <property type="entry name" value="DiS-bond_Isoase_DsbC/G"/>
</dbReference>
<feature type="chain" id="PRO_5015800443" description="Thiol:disulfide interchange protein" evidence="1">
    <location>
        <begin position="26"/>
        <end position="265"/>
    </location>
</feature>
<dbReference type="InterPro" id="IPR012336">
    <property type="entry name" value="Thioredoxin-like_fold"/>
</dbReference>
<dbReference type="Proteomes" id="UP000250443">
    <property type="component" value="Unassembled WGS sequence"/>
</dbReference>
<dbReference type="RefSeq" id="WP_074828870.1">
    <property type="nucleotide sequence ID" value="NZ_DALZQD010000020.1"/>
</dbReference>
<reference evidence="4 5" key="1">
    <citation type="submission" date="2018-06" db="EMBL/GenBank/DDBJ databases">
        <authorList>
            <consortium name="Pathogen Informatics"/>
            <person name="Doyle S."/>
        </authorList>
    </citation>
    <scope>NUCLEOTIDE SEQUENCE [LARGE SCALE GENOMIC DNA]</scope>
    <source>
        <strain evidence="4 5">NCTC11842</strain>
    </source>
</reference>
<dbReference type="InterPro" id="IPR018950">
    <property type="entry name" value="DiS-bond_isomerase_DsbC/G_N"/>
</dbReference>
<dbReference type="AlphaFoldDB" id="A0A2X2CCC2"/>
<gene>
    <name evidence="4" type="primary">dsbC_2</name>
    <name evidence="4" type="ORF">NCTC11842_01515</name>
</gene>
<dbReference type="Pfam" id="PF10411">
    <property type="entry name" value="DsbC_N"/>
    <property type="match status" value="1"/>
</dbReference>
<evidence type="ECO:0000259" key="3">
    <source>
        <dbReference type="Pfam" id="PF13098"/>
    </source>
</evidence>
<proteinExistence type="inferred from homology"/>
<dbReference type="CDD" id="cd03020">
    <property type="entry name" value="DsbA_DsbC_DsbG"/>
    <property type="match status" value="1"/>
</dbReference>
<dbReference type="PANTHER" id="PTHR35272">
    <property type="entry name" value="THIOL:DISULFIDE INTERCHANGE PROTEIN DSBC-RELATED"/>
    <property type="match status" value="1"/>
</dbReference>
<feature type="domain" description="Disulphide bond isomerase DsbC/G N-terminal" evidence="2">
    <location>
        <begin position="40"/>
        <end position="102"/>
    </location>
</feature>
<dbReference type="PANTHER" id="PTHR35272:SF3">
    <property type="entry name" value="THIOL:DISULFIDE INTERCHANGE PROTEIN DSBC"/>
    <property type="match status" value="1"/>
</dbReference>
<evidence type="ECO:0000313" key="4">
    <source>
        <dbReference type="EMBL" id="SPZ04994.1"/>
    </source>
</evidence>
<comment type="subcellular location">
    <subcellularLocation>
        <location evidence="1">Periplasm</location>
    </subcellularLocation>
</comment>
<dbReference type="GO" id="GO:0042597">
    <property type="term" value="C:periplasmic space"/>
    <property type="evidence" value="ECO:0007669"/>
    <property type="project" value="UniProtKB-SubCell"/>
</dbReference>
<protein>
    <recommendedName>
        <fullName evidence="1">Thiol:disulfide interchange protein</fullName>
    </recommendedName>
</protein>
<comment type="function">
    <text evidence="1">Required for disulfide bond formation in some periplasmic proteins. Acts by transferring its disulfide bond to other proteins and is reduced in the process.</text>
</comment>
<organism evidence="4 5">
    <name type="scientific">Pseudomonas luteola</name>
    <dbReference type="NCBI Taxonomy" id="47886"/>
    <lineage>
        <taxon>Bacteria</taxon>
        <taxon>Pseudomonadati</taxon>
        <taxon>Pseudomonadota</taxon>
        <taxon>Gammaproteobacteria</taxon>
        <taxon>Pseudomonadales</taxon>
        <taxon>Pseudomonadaceae</taxon>
        <taxon>Pseudomonas</taxon>
    </lineage>
</organism>
<accession>A0A2X2CCC2</accession>
<dbReference type="GeneID" id="300269646"/>
<name>A0A2X2CCC2_PSELU</name>
<evidence type="ECO:0000313" key="5">
    <source>
        <dbReference type="Proteomes" id="UP000250443"/>
    </source>
</evidence>
<keyword evidence="1" id="KW-0574">Periplasm</keyword>
<comment type="similarity">
    <text evidence="1">Belongs to the thioredoxin family. DsbC subfamily.</text>
</comment>
<dbReference type="Pfam" id="PF13098">
    <property type="entry name" value="Thioredoxin_2"/>
    <property type="match status" value="1"/>
</dbReference>
<dbReference type="Gene3D" id="3.40.30.10">
    <property type="entry name" value="Glutaredoxin"/>
    <property type="match status" value="1"/>
</dbReference>
<dbReference type="SUPFAM" id="SSF52833">
    <property type="entry name" value="Thioredoxin-like"/>
    <property type="match status" value="1"/>
</dbReference>